<dbReference type="PANTHER" id="PTHR45982:SF1">
    <property type="entry name" value="REGULATOR OF CHROMOSOME CONDENSATION"/>
    <property type="match status" value="1"/>
</dbReference>
<dbReference type="Pfam" id="PF13540">
    <property type="entry name" value="RCC1_2"/>
    <property type="match status" value="1"/>
</dbReference>
<feature type="repeat" description="RCC1" evidence="1">
    <location>
        <begin position="232"/>
        <end position="325"/>
    </location>
</feature>
<dbReference type="eggNOG" id="KOG1426">
    <property type="taxonomic scope" value="Eukaryota"/>
</dbReference>
<dbReference type="GO" id="GO:0005737">
    <property type="term" value="C:cytoplasm"/>
    <property type="evidence" value="ECO:0007669"/>
    <property type="project" value="TreeGrafter"/>
</dbReference>
<dbReference type="PROSITE" id="PS50012">
    <property type="entry name" value="RCC1_3"/>
    <property type="match status" value="3"/>
</dbReference>
<proteinExistence type="predicted"/>
<dbReference type="InParanoid" id="D8LN13"/>
<dbReference type="Proteomes" id="UP000002630">
    <property type="component" value="Unassembled WGS sequence"/>
</dbReference>
<dbReference type="SUPFAM" id="SSF50985">
    <property type="entry name" value="RCC1/BLIP-II"/>
    <property type="match status" value="1"/>
</dbReference>
<feature type="compositionally biased region" description="Low complexity" evidence="2">
    <location>
        <begin position="418"/>
        <end position="429"/>
    </location>
</feature>
<feature type="region of interest" description="Disordered" evidence="2">
    <location>
        <begin position="274"/>
        <end position="296"/>
    </location>
</feature>
<dbReference type="STRING" id="2880.D8LN13"/>
<feature type="compositionally biased region" description="Low complexity" evidence="2">
    <location>
        <begin position="282"/>
        <end position="296"/>
    </location>
</feature>
<protein>
    <submittedName>
        <fullName evidence="3">Regulator of chromosome condensation-like protein</fullName>
    </submittedName>
</protein>
<feature type="repeat" description="RCC1" evidence="1">
    <location>
        <begin position="156"/>
        <end position="231"/>
    </location>
</feature>
<sequence>MKRGQEILVGVGDSSFCQIPCPWASWSRQTADANSKSHPSRNEDVRRVQTKISQIACGATTCLAAVNNNNNSNNSSAIDHARPSFLLEWGTGLYGERLSTETSVPQQGDERNHASFLNHPAQVALSSLPLGLRSSPPVIRYIACGAHFVVASLENGGCISWGGGREGRRALGRGSCGTCGQCRNGSTPAAPPLSYPSSSKPDWVAEPLGLGGSKVADLAAGDDHVIAVGTDGSAWAWGRGDCGQLGYGSPPDGADCDGGGSACVPMAVQLPSPASGTPLDEGGLASTSSGAAGAATGVKSGHGVHGALVIRAACGRDHSAIITNDGRIWTFGSGLHGQLGLGTVGETSSIPTVVDALIGVGTMRPDGSFTGMEAVACGAWHTAALSTTGDVYTWGWARFGALGPSPFVTGSPLRPQQDTTASATGDSATINDSGASPASGKRKLKSARSTPAEEEGEVRPYPGLVDEMDDILADDDDQLVSVSCGARYTVATSTKGRAFVWGQVAPPLQHYGGRGGGGGSGKQKGGDGSSVRGTGTGDGKGRRLGPFSAPREMKPAELLQDAAPPNSQMDEGGEGRCCCEVGSAKGLRAGADDEGDSRWRVSAVGCGPWFVVFGLQEEERQG</sequence>
<reference evidence="3 4" key="1">
    <citation type="journal article" date="2010" name="Nature">
        <title>The Ectocarpus genome and the independent evolution of multicellularity in brown algae.</title>
        <authorList>
            <person name="Cock J.M."/>
            <person name="Sterck L."/>
            <person name="Rouze P."/>
            <person name="Scornet D."/>
            <person name="Allen A.E."/>
            <person name="Amoutzias G."/>
            <person name="Anthouard V."/>
            <person name="Artiguenave F."/>
            <person name="Aury J.M."/>
            <person name="Badger J.H."/>
            <person name="Beszteri B."/>
            <person name="Billiau K."/>
            <person name="Bonnet E."/>
            <person name="Bothwell J.H."/>
            <person name="Bowler C."/>
            <person name="Boyen C."/>
            <person name="Brownlee C."/>
            <person name="Carrano C.J."/>
            <person name="Charrier B."/>
            <person name="Cho G.Y."/>
            <person name="Coelho S.M."/>
            <person name="Collen J."/>
            <person name="Corre E."/>
            <person name="Da Silva C."/>
            <person name="Delage L."/>
            <person name="Delaroque N."/>
            <person name="Dittami S.M."/>
            <person name="Doulbeau S."/>
            <person name="Elias M."/>
            <person name="Farnham G."/>
            <person name="Gachon C.M."/>
            <person name="Gschloessl B."/>
            <person name="Heesch S."/>
            <person name="Jabbari K."/>
            <person name="Jubin C."/>
            <person name="Kawai H."/>
            <person name="Kimura K."/>
            <person name="Kloareg B."/>
            <person name="Kupper F.C."/>
            <person name="Lang D."/>
            <person name="Le Bail A."/>
            <person name="Leblanc C."/>
            <person name="Lerouge P."/>
            <person name="Lohr M."/>
            <person name="Lopez P.J."/>
            <person name="Martens C."/>
            <person name="Maumus F."/>
            <person name="Michel G."/>
            <person name="Miranda-Saavedra D."/>
            <person name="Morales J."/>
            <person name="Moreau H."/>
            <person name="Motomura T."/>
            <person name="Nagasato C."/>
            <person name="Napoli C.A."/>
            <person name="Nelson D.R."/>
            <person name="Nyvall-Collen P."/>
            <person name="Peters A.F."/>
            <person name="Pommier C."/>
            <person name="Potin P."/>
            <person name="Poulain J."/>
            <person name="Quesneville H."/>
            <person name="Read B."/>
            <person name="Rensing S.A."/>
            <person name="Ritter A."/>
            <person name="Rousvoal S."/>
            <person name="Samanta M."/>
            <person name="Samson G."/>
            <person name="Schroeder D.C."/>
            <person name="Segurens B."/>
            <person name="Strittmatter M."/>
            <person name="Tonon T."/>
            <person name="Tregear J.W."/>
            <person name="Valentin K."/>
            <person name="von Dassow P."/>
            <person name="Yamagishi T."/>
            <person name="Van de Peer Y."/>
            <person name="Wincker P."/>
        </authorList>
    </citation>
    <scope>NUCLEOTIDE SEQUENCE [LARGE SCALE GENOMIC DNA]</scope>
    <source>
        <strain evidence="4">Ec32 / CCAP1310/4</strain>
    </source>
</reference>
<dbReference type="PROSITE" id="PS00626">
    <property type="entry name" value="RCC1_2"/>
    <property type="match status" value="1"/>
</dbReference>
<evidence type="ECO:0000256" key="2">
    <source>
        <dbReference type="SAM" id="MobiDB-lite"/>
    </source>
</evidence>
<dbReference type="AlphaFoldDB" id="D8LN13"/>
<feature type="compositionally biased region" description="Gly residues" evidence="2">
    <location>
        <begin position="512"/>
        <end position="538"/>
    </location>
</feature>
<accession>D8LN13</accession>
<dbReference type="Pfam" id="PF00415">
    <property type="entry name" value="RCC1"/>
    <property type="match status" value="1"/>
</dbReference>
<feature type="region of interest" description="Disordered" evidence="2">
    <location>
        <begin position="408"/>
        <end position="463"/>
    </location>
</feature>
<dbReference type="InterPro" id="IPR009091">
    <property type="entry name" value="RCC1/BLIP-II"/>
</dbReference>
<dbReference type="EMBL" id="FN649760">
    <property type="protein sequence ID" value="CBN76254.1"/>
    <property type="molecule type" value="Genomic_DNA"/>
</dbReference>
<dbReference type="GO" id="GO:0005085">
    <property type="term" value="F:guanyl-nucleotide exchange factor activity"/>
    <property type="evidence" value="ECO:0007669"/>
    <property type="project" value="TreeGrafter"/>
</dbReference>
<evidence type="ECO:0000256" key="1">
    <source>
        <dbReference type="PROSITE-ProRule" id="PRU00235"/>
    </source>
</evidence>
<dbReference type="InterPro" id="IPR000408">
    <property type="entry name" value="Reg_chr_condens"/>
</dbReference>
<gene>
    <name evidence="3" type="ORF">Esi_0422_0015</name>
</gene>
<dbReference type="OrthoDB" id="10256179at2759"/>
<organism evidence="3 4">
    <name type="scientific">Ectocarpus siliculosus</name>
    <name type="common">Brown alga</name>
    <name type="synonym">Conferva siliculosa</name>
    <dbReference type="NCBI Taxonomy" id="2880"/>
    <lineage>
        <taxon>Eukaryota</taxon>
        <taxon>Sar</taxon>
        <taxon>Stramenopiles</taxon>
        <taxon>Ochrophyta</taxon>
        <taxon>PX clade</taxon>
        <taxon>Phaeophyceae</taxon>
        <taxon>Ectocarpales</taxon>
        <taxon>Ectocarpaceae</taxon>
        <taxon>Ectocarpus</taxon>
    </lineage>
</organism>
<evidence type="ECO:0000313" key="3">
    <source>
        <dbReference type="EMBL" id="CBN76254.1"/>
    </source>
</evidence>
<name>D8LN13_ECTSI</name>
<keyword evidence="4" id="KW-1185">Reference proteome</keyword>
<feature type="region of interest" description="Disordered" evidence="2">
    <location>
        <begin position="510"/>
        <end position="549"/>
    </location>
</feature>
<evidence type="ECO:0000313" key="4">
    <source>
        <dbReference type="Proteomes" id="UP000002630"/>
    </source>
</evidence>
<dbReference type="PRINTS" id="PR00633">
    <property type="entry name" value="RCCNDNSATION"/>
</dbReference>
<feature type="repeat" description="RCC1" evidence="1">
    <location>
        <begin position="326"/>
        <end position="388"/>
    </location>
</feature>
<dbReference type="PANTHER" id="PTHR45982">
    <property type="entry name" value="REGULATOR OF CHROMOSOME CONDENSATION"/>
    <property type="match status" value="1"/>
</dbReference>
<dbReference type="InterPro" id="IPR051553">
    <property type="entry name" value="Ran_GTPase-activating"/>
</dbReference>
<dbReference type="Gene3D" id="2.130.10.30">
    <property type="entry name" value="Regulator of chromosome condensation 1/beta-lactamase-inhibitor protein II"/>
    <property type="match status" value="2"/>
</dbReference>